<feature type="compositionally biased region" description="Basic and acidic residues" evidence="1">
    <location>
        <begin position="3643"/>
        <end position="3656"/>
    </location>
</feature>
<feature type="domain" description="RapA2 cadherin-like" evidence="3">
    <location>
        <begin position="2993"/>
        <end position="3086"/>
    </location>
</feature>
<feature type="domain" description="RapA2 cadherin-like" evidence="3">
    <location>
        <begin position="2602"/>
        <end position="2699"/>
    </location>
</feature>
<feature type="compositionally biased region" description="Low complexity" evidence="1">
    <location>
        <begin position="2213"/>
        <end position="2223"/>
    </location>
</feature>
<dbReference type="Proteomes" id="UP000002429">
    <property type="component" value="Plasmid megaplasmid"/>
</dbReference>
<feature type="compositionally biased region" description="Polar residues" evidence="1">
    <location>
        <begin position="3684"/>
        <end position="3696"/>
    </location>
</feature>
<dbReference type="Pfam" id="PF17803">
    <property type="entry name" value="Cadherin_4"/>
    <property type="match status" value="8"/>
</dbReference>
<dbReference type="EMBL" id="CP000353">
    <property type="protein sequence ID" value="ABF12266.1"/>
    <property type="molecule type" value="Genomic_DNA"/>
</dbReference>
<evidence type="ECO:0000259" key="2">
    <source>
        <dbReference type="Pfam" id="PF14252"/>
    </source>
</evidence>
<dbReference type="Pfam" id="PF14252">
    <property type="entry name" value="DUF4347"/>
    <property type="match status" value="1"/>
</dbReference>
<dbReference type="InterPro" id="IPR025592">
    <property type="entry name" value="DUF4347"/>
</dbReference>
<feature type="domain" description="RapA2 cadherin-like" evidence="3">
    <location>
        <begin position="2192"/>
        <end position="2294"/>
    </location>
</feature>
<feature type="compositionally biased region" description="Basic residues" evidence="1">
    <location>
        <begin position="3657"/>
        <end position="3669"/>
    </location>
</feature>
<feature type="region of interest" description="Disordered" evidence="1">
    <location>
        <begin position="2355"/>
        <end position="2392"/>
    </location>
</feature>
<feature type="region of interest" description="Disordered" evidence="1">
    <location>
        <begin position="2201"/>
        <end position="2234"/>
    </location>
</feature>
<feature type="domain" description="RapA2 cadherin-like" evidence="3">
    <location>
        <begin position="2474"/>
        <end position="2566"/>
    </location>
</feature>
<geneLocation type="plasmid" evidence="4 5">
    <name>megaplasmid</name>
</geneLocation>
<keyword evidence="4" id="KW-0614">Plasmid</keyword>
<feature type="region of interest" description="Disordered" evidence="1">
    <location>
        <begin position="3014"/>
        <end position="3039"/>
    </location>
</feature>
<feature type="compositionally biased region" description="Polar residues" evidence="1">
    <location>
        <begin position="2355"/>
        <end position="2364"/>
    </location>
</feature>
<sequence>MQQQAQPDAARTAPTDAHAPAPDSHAATQQLLVIDARINGANELAQSATPGTRVVVVAAGQDGVAAIQAALEQLGQVSSIQILGHGNPGEITLGTSQLTAASADTNRTAEWASHLSAGADILLYGCRSGAGDSGEALIQRLAAVTGADVAASTNDTGSAAAGGDWTLEKSTGPIESHLDINADELAHYNGLLANASPTTTLGSSGETILLGGTATFEVTFTNPSSQPGYAPYIDVLLPATGYDGDDGATFVSATYQGIALNAQIITFGADGTAVHPIAKDASGNPLILRAADYGYRAGDQLVVLELPYASFGNGQPSATVDLTVKLSELADANQPHVISVRGGFQYGNDALDNPTQDPTLIEASWDTYTLESTPLEITQTVDMVEGETVTGQNFPHSLTVTTTPAPGQTLHNVQVTQDLPDTIRVESITPGAGGLVLSITLADGTVVTGQTAIANALAGGAYLRSYTVVYPTLTQATNTVVGFYVGDTDSTGTPILDPISGASKTITVGAPHVSADWQPLDPRDVPQTPPPFVVVTDDGDPVTFTAKSITLHKSAALANDTGVAGVSPGDTLQFRYDIAVSDYFAFGQTLLHNGQLTVTDHLGDGMTFSGTPVITFRQNGVTYTVPLVYTIGAKGPGGTTITFDLATSIRNAGLPIAILAGDLSGDSTLQSGTIATVIYNAVIDEAYQTTYPQSEINEGDSLGNNALITGTVVIGPFNLGGTDTDDSQTTVTVPTSQVDVAVTQINGTTPPASYDLHPGDTVTFRLSYDLVTGDYENFKLSAFLPLPLFDAAVAWSNGTGINQWSYGSGDTHPGSVLSVSGGAGNSVVFNFGNFILSGSAAGQNRIELVFTMRVSDQPFADQRSISVVGQSSQTTTITQQVLVSTDVEEVHSVAEPVLSIKHGVVSSTHGTVTGTTGTWAAAGSAGAAFTQPMTDINAVEGTVTGIDAGDVVRLATAIENTGGGGAYDVVTTLTLPPNLTFLNGSLAAANLRISRGDGTLLQAGVDYSVSGNTITFLDAGNQATFLSGRPGSANDVAGTNMVIITYDTVVTQSVLAGQNLQTVAALTNYASINGGTDFTPTDLTDTADELAALPVVTKVFAGGGSTPAESDSSASHTTGANLVIGESMLYDIVVTLPEGSTQNLRLTDIVPDGLTLDTSFGNGGYQLIITRAGSAALAADFAGSVNVASISPVGGAAGADGTDMQLTFSASSAIGDNNTANNSFVIRVRLVASNVIGNQAGRQLANNAAITFTDPDGDVPNGATGVDRGIALTGTQPTVTIVEPTLTVRQDVTSTGTIAGVDRGDQMTYTITLRNGTSSSDFNAYDVWFVDNLPEELINVQITGVTLSGGATISGPGDFVIVNGVLQSAPGTKLDIPRGGAVAIQFTGTLSILTGLSGTVDNQVNVTWTSLDGANTGERTGTDGVLNSGVLNDYQINNVNATRVAAGSSISHVGGDPDTPLGPTVVDQEDVAVGEIIHYRVAFVVPEGVVLDGSVQIYLPEGLTFLNDGSAAISFISDPNSSGTPGLTTTLGNLAVGGTLYLNGGVTSSGQTLLQADLGGQLRAQGIVNTSLIDTSNGRVIVLPLGSLVNLNQDPDFEGFYFEFNVRVDNTANVAAGALLPVHADFLSEGQLRTSTAQVVERVVEPRIVDLDKSVVAFDPGVGSAFGQATYSVSFSNSGTTAAHDVVLTDSLPPGGQALTVQGVVVNGVTYSPGALPPGFTLTNTGTQVTLNIDYMPQGGKVSLIYSASLPNNTLLADTAATVTYTSLSNAFTTFGGSNVGPAGSATGERTGSLVGPNNYQDSDAAGVSYVSGTLWNDTDSATSSSAPDGPAIARQTVTLTWGGADNNLDTTADNQTWTTTTDANGFYSFGVLGRGVFRIDAPPTIVLATPTGTVNARIDSDPSSPLARVQFSGGDSGAAVAGNVGYVERNDPPINILPASPSTLEDNALPIVGLAVSDPDAGNGIIRVTLSVLHGTLTLTPGATTVVAGALGTATFTLEGSQTDISAALATLLYTPSLNYNGNETLTIRTDDLGQRGDANGDGIPFDPVLDNLTAINTLTITVIPVNDPPQANPDTAFATEAGGTANGTPGVNPSGNVLTNDTDVDIATNGDVLKVERIAFGANSSAVTSTASTVIAGLFGTLRIGANGAFQYVVDNNNATVQALRLSTDTLTEVFTYTISDLAGVQSTTTLTVTIRGANDAPVAGDDTGDATEAGGAANGTPGSDASGNVLLNDGDIDTGDSLTVTRVRTGTEAAGGPASVVPPGTTSTNGGLPIAGLYGTLVIGADGSYVYRIDNNNAQVQALNVGDTLQEVFTYAVTDAGGLNDTAALTITIHGANDNPVAVDNEAQGYTARQPTASNPAGGTPINPAGNVITDEHDPSSIGQVDSDVDDPVSSLVVSQIRSAGGSDTPVSAGGTTLPATYGTLVIHADGSYTYLIDNTNAALIALGPNDTVTDSFVYTLLDPHGGTSTANLNIIIHGVNDAPVALDVTATAKEAGGVNNTTPGTKATGDATVNDIDPDGDAISVIKIAFGSTTLDIPVGGSIDIAGAYGTLNINDHGVFTYTVNDSLTAVQALRRSTDVLIDTFTYTDSDGTLTAQAKIRIRITGQNDNPIGVDDTAVAREAGGIDNNTPGINPSDNVLTNDTDVDQYGETKTVAGARAGDKSAGAVADSGTNFMLVTGQYGTLLIRADGTYVYLVDNSNPIVNALNVGESRQDVFTYKVRDAAGATDLAQLTITINGANDAPVAASQRADAIEAGGTLNGTPGVDPGGNLLLGLYDPDTGDTAAVTAFRTGAVNDNGGTVGTLGTYLQGRYGVLLVNADGTYQYVVDNNNPVVERLRTNFDTLTDVFTFTVTDAGGLSNAAELHVTIHGRDDAPVAKPDTGEAIEAGGTFNGTPGKPATGNVLINDADVDAGDTKAVSAFQTAAGVGGTVGASLTGLYGSLTLSANGDYVYNINDALTAVQALKPGDTLTETFTYTVRDTAGLTSTATLTINIRGRYDAPVAVDDAADATPATSDTPPVDATGNVVTNDKDVDANDSRTVTGIRSGAESTGATLQDMSGKVRINGLYGWLDIDPTGQFQYHADETNTIVAALAPGQTLVERFTYRLADGGGLTDTAELAITIHGINDRPVASDVITLAREAGGVANGTVGRNPSGVATFNDVDPEGGPLTIVALRTGTENGKGTSGIVGVPLRGQYGTLVMGADGRFTYTVDNNLPEIQALRMLLDGLVDTFTYTVSDDHGATDQATLRVLILGQNDNPVAHDDAGNAIEAGGQHNATPGADATGNVLDNDTDVDQYGETKAVTAINGPLGAGAVAGTTAGRYGTLTVQADGSYRYVIDNDNAAVQALRTSDETLTETFVYVVADRAGATATATLTITIHGQNDAPVARDDSNNVDNIHGQPITSGNVLPNDADVDTGDQLTVVGIRPGAKDAGGASTPPGTRIAGSYGYLQINADGSYTYEIDLTNPAVQAAAGRGSILKDVFTYTIADRAGATDSAQLVISLNIDAPYVPPPSPGDHEYFLHDEWHRDRFGTTLGVDPVVYVTPEVRSIFPVHQRNDSLLRGENLDMVTPPHIQSPSLAAGLGMTSGEFLRPALRQLEAIVQFEAERTAGRHGIVSLSADGLLRDPSVFALKGIEARPEKVAPSDGKHDKRGKATKPHPGRHASPLTEPARPAASFTDQIRQLASRPSTVAALSHANNSTNEDAKK</sequence>
<feature type="domain" description="RapA2 cadherin-like" evidence="3">
    <location>
        <begin position="2867"/>
        <end position="2957"/>
    </location>
</feature>
<dbReference type="Gene3D" id="2.60.40.10">
    <property type="entry name" value="Immunoglobulins"/>
    <property type="match status" value="8"/>
</dbReference>
<proteinExistence type="predicted"/>
<dbReference type="eggNOG" id="COG3210">
    <property type="taxonomic scope" value="Bacteria"/>
</dbReference>
<evidence type="ECO:0000256" key="1">
    <source>
        <dbReference type="SAM" id="MobiDB-lite"/>
    </source>
</evidence>
<dbReference type="InterPro" id="IPR010221">
    <property type="entry name" value="VCBS_dom"/>
</dbReference>
<dbReference type="KEGG" id="rme:Rmet_5407"/>
<feature type="region of interest" description="Disordered" evidence="1">
    <location>
        <begin position="3643"/>
        <end position="3714"/>
    </location>
</feature>
<dbReference type="eggNOG" id="COG2304">
    <property type="taxonomic scope" value="Bacteria"/>
</dbReference>
<name>Q1LC60_CUPMC</name>
<feature type="compositionally biased region" description="Polar residues" evidence="1">
    <location>
        <begin position="3703"/>
        <end position="3714"/>
    </location>
</feature>
<feature type="region of interest" description="Disordered" evidence="1">
    <location>
        <begin position="1"/>
        <end position="25"/>
    </location>
</feature>
<dbReference type="InterPro" id="IPR013783">
    <property type="entry name" value="Ig-like_fold"/>
</dbReference>
<dbReference type="NCBIfam" id="TIGR01965">
    <property type="entry name" value="VCBS_repeat"/>
    <property type="match status" value="11"/>
</dbReference>
<dbReference type="InterPro" id="IPR040853">
    <property type="entry name" value="RapA2_cadherin-like"/>
</dbReference>
<dbReference type="SUPFAM" id="SSF117074">
    <property type="entry name" value="Hypothetical protein PA1324"/>
    <property type="match status" value="1"/>
</dbReference>
<dbReference type="eggNOG" id="COG1361">
    <property type="taxonomic scope" value="Bacteria"/>
</dbReference>
<evidence type="ECO:0000313" key="5">
    <source>
        <dbReference type="Proteomes" id="UP000002429"/>
    </source>
</evidence>
<gene>
    <name evidence="4" type="ordered locus">Rmet_5407</name>
</gene>
<dbReference type="NCBIfam" id="TIGR01451">
    <property type="entry name" value="B_ant_repeat"/>
    <property type="match status" value="1"/>
</dbReference>
<feature type="domain" description="RapA2 cadherin-like" evidence="3">
    <location>
        <begin position="2059"/>
        <end position="2154"/>
    </location>
</feature>
<evidence type="ECO:0000313" key="4">
    <source>
        <dbReference type="EMBL" id="ABF12266.1"/>
    </source>
</evidence>
<feature type="domain" description="RapA2 cadherin-like" evidence="3">
    <location>
        <begin position="2735"/>
        <end position="2830"/>
    </location>
</feature>
<dbReference type="HOGENOM" id="CLU_224295_0_0_4"/>
<dbReference type="InterPro" id="IPR047589">
    <property type="entry name" value="DUF11_rpt"/>
</dbReference>
<accession>Q1LC60</accession>
<feature type="domain" description="RapA2 cadherin-like" evidence="3">
    <location>
        <begin position="3379"/>
        <end position="3467"/>
    </location>
</feature>
<dbReference type="Pfam" id="PF17963">
    <property type="entry name" value="Big_9"/>
    <property type="match status" value="1"/>
</dbReference>
<feature type="compositionally biased region" description="Low complexity" evidence="1">
    <location>
        <begin position="3014"/>
        <end position="3028"/>
    </location>
</feature>
<dbReference type="eggNOG" id="COG3898">
    <property type="taxonomic scope" value="Bacteria"/>
</dbReference>
<protein>
    <recommendedName>
        <fullName evidence="6">DUF4347 domain-containing protein</fullName>
    </recommendedName>
</protein>
<reference evidence="5" key="1">
    <citation type="journal article" date="2010" name="PLoS ONE">
        <title>The complete genome sequence of Cupriavidus metallidurans strain CH34, a master survivalist in harsh and anthropogenic environments.</title>
        <authorList>
            <person name="Janssen P.J."/>
            <person name="Van Houdt R."/>
            <person name="Moors H."/>
            <person name="Monsieurs P."/>
            <person name="Morin N."/>
            <person name="Michaux A."/>
            <person name="Benotmane M.A."/>
            <person name="Leys N."/>
            <person name="Vallaeys T."/>
            <person name="Lapidus A."/>
            <person name="Monchy S."/>
            <person name="Medigue C."/>
            <person name="Taghavi S."/>
            <person name="McCorkle S."/>
            <person name="Dunn J."/>
            <person name="van der Lelie D."/>
            <person name="Mergeay M."/>
        </authorList>
    </citation>
    <scope>NUCLEOTIDE SEQUENCE [LARGE SCALE GENOMIC DNA]</scope>
    <source>
        <strain evidence="5">ATCC 43123 / DSM 2839 / NBRC 102507 / CH34</strain>
    </source>
</reference>
<feature type="domain" description="DUF4347" evidence="2">
    <location>
        <begin position="31"/>
        <end position="192"/>
    </location>
</feature>
<evidence type="ECO:0000259" key="3">
    <source>
        <dbReference type="Pfam" id="PF17803"/>
    </source>
</evidence>
<evidence type="ECO:0008006" key="6">
    <source>
        <dbReference type="Google" id="ProtNLM"/>
    </source>
</evidence>
<organism evidence="4 5">
    <name type="scientific">Cupriavidus metallidurans (strain ATCC 43123 / DSM 2839 / NBRC 102507 / CH34)</name>
    <name type="common">Ralstonia metallidurans</name>
    <dbReference type="NCBI Taxonomy" id="266264"/>
    <lineage>
        <taxon>Bacteria</taxon>
        <taxon>Pseudomonadati</taxon>
        <taxon>Pseudomonadota</taxon>
        <taxon>Betaproteobacteria</taxon>
        <taxon>Burkholderiales</taxon>
        <taxon>Burkholderiaceae</taxon>
        <taxon>Cupriavidus</taxon>
    </lineage>
</organism>
<keyword evidence="5" id="KW-1185">Reference proteome</keyword>